<evidence type="ECO:0000256" key="2">
    <source>
        <dbReference type="PIRSR" id="PIRSR017388-2"/>
    </source>
</evidence>
<reference evidence="6 7" key="1">
    <citation type="journal article" date="2019" name="Nat. Med.">
        <title>A library of human gut bacterial isolates paired with longitudinal multiomics data enables mechanistic microbiome research.</title>
        <authorList>
            <person name="Poyet M."/>
            <person name="Groussin M."/>
            <person name="Gibbons S.M."/>
            <person name="Avila-Pacheco J."/>
            <person name="Jiang X."/>
            <person name="Kearney S.M."/>
            <person name="Perrotta A.R."/>
            <person name="Berdy B."/>
            <person name="Zhao S."/>
            <person name="Lieberman T.D."/>
            <person name="Swanson P.K."/>
            <person name="Smith M."/>
            <person name="Roesemann S."/>
            <person name="Alexander J.E."/>
            <person name="Rich S.A."/>
            <person name="Livny J."/>
            <person name="Vlamakis H."/>
            <person name="Clish C."/>
            <person name="Bullock K."/>
            <person name="Deik A."/>
            <person name="Scott J."/>
            <person name="Pierce K.A."/>
            <person name="Xavier R.J."/>
            <person name="Alm E.J."/>
        </authorList>
    </citation>
    <scope>NUCLEOTIDE SEQUENCE [LARGE SCALE GENOMIC DNA]</scope>
    <source>
        <strain evidence="4 6">BIOML-A4</strain>
        <strain evidence="5 7">BIOML-A5</strain>
    </source>
</reference>
<dbReference type="EMBL" id="WKPJ01000036">
    <property type="protein sequence ID" value="MSA90846.1"/>
    <property type="molecule type" value="Genomic_DNA"/>
</dbReference>
<feature type="binding site" evidence="2">
    <location>
        <position position="23"/>
    </location>
    <ligand>
        <name>substrate</name>
    </ligand>
</feature>
<dbReference type="Proteomes" id="UP000480929">
    <property type="component" value="Unassembled WGS sequence"/>
</dbReference>
<evidence type="ECO:0000313" key="5">
    <source>
        <dbReference type="EMBL" id="MSC34577.1"/>
    </source>
</evidence>
<dbReference type="GO" id="GO:0047372">
    <property type="term" value="F:monoacylglycerol lipase activity"/>
    <property type="evidence" value="ECO:0007669"/>
    <property type="project" value="TreeGrafter"/>
</dbReference>
<dbReference type="PIRSF" id="PIRSF017388">
    <property type="entry name" value="Esterase_lipase"/>
    <property type="match status" value="1"/>
</dbReference>
<feature type="active site" description="Nucleophile" evidence="1">
    <location>
        <position position="88"/>
    </location>
</feature>
<dbReference type="PANTHER" id="PTHR43798">
    <property type="entry name" value="MONOACYLGLYCEROL LIPASE"/>
    <property type="match status" value="1"/>
</dbReference>
<dbReference type="Gene3D" id="3.40.50.1820">
    <property type="entry name" value="alpha/beta hydrolase"/>
    <property type="match status" value="1"/>
</dbReference>
<dbReference type="OrthoDB" id="9786110at2"/>
<evidence type="ECO:0000313" key="6">
    <source>
        <dbReference type="Proteomes" id="UP000433575"/>
    </source>
</evidence>
<keyword evidence="4" id="KW-0378">Hydrolase</keyword>
<keyword evidence="7" id="KW-1185">Reference proteome</keyword>
<feature type="domain" description="AB hydrolase-1" evidence="3">
    <location>
        <begin position="17"/>
        <end position="214"/>
    </location>
</feature>
<feature type="active site" description="Charge relay system" evidence="1">
    <location>
        <position position="208"/>
    </location>
</feature>
<dbReference type="GO" id="GO:0046464">
    <property type="term" value="P:acylglycerol catabolic process"/>
    <property type="evidence" value="ECO:0007669"/>
    <property type="project" value="TreeGrafter"/>
</dbReference>
<evidence type="ECO:0000256" key="1">
    <source>
        <dbReference type="PIRSR" id="PIRSR017388-1"/>
    </source>
</evidence>
<proteinExistence type="predicted"/>
<organism evidence="4 6">
    <name type="scientific">Holdemania massiliensis</name>
    <dbReference type="NCBI Taxonomy" id="1468449"/>
    <lineage>
        <taxon>Bacteria</taxon>
        <taxon>Bacillati</taxon>
        <taxon>Bacillota</taxon>
        <taxon>Erysipelotrichia</taxon>
        <taxon>Erysipelotrichales</taxon>
        <taxon>Erysipelotrichaceae</taxon>
        <taxon>Holdemania</taxon>
    </lineage>
</organism>
<dbReference type="PANTHER" id="PTHR43798:SF5">
    <property type="entry name" value="MONOACYLGLYCEROL LIPASE ABHD6"/>
    <property type="match status" value="1"/>
</dbReference>
<evidence type="ECO:0000313" key="7">
    <source>
        <dbReference type="Proteomes" id="UP000480929"/>
    </source>
</evidence>
<accession>A0A6N7SC17</accession>
<dbReference type="InterPro" id="IPR012354">
    <property type="entry name" value="Esterase_lipase"/>
</dbReference>
<sequence>MFEFLKSKKQNPRRTVVVALHGFGRRRTDEFLPLKNFLAEKKIELILPELFNPRNPQDVDPQKWIQRAEEVVDELSAQNADVILIGFSMGGVIAAHLAAVKPVKKLILLAPAFNYINVGNAADLITGWFSSPNKKEQPDQYPPLPADFTSVFMNVVDLLKQDAVLVDCPVMILHGTEDETIAVSSSRKIYKKIPAAQKGLILLEGVGHAILDDPVYASMALHTIAAFIDGQIHF</sequence>
<dbReference type="GO" id="GO:0016020">
    <property type="term" value="C:membrane"/>
    <property type="evidence" value="ECO:0007669"/>
    <property type="project" value="TreeGrafter"/>
</dbReference>
<dbReference type="EMBL" id="WKPI01000038">
    <property type="protein sequence ID" value="MSC34577.1"/>
    <property type="molecule type" value="Genomic_DNA"/>
</dbReference>
<dbReference type="RefSeq" id="WP_154240281.1">
    <property type="nucleotide sequence ID" value="NZ_CALJPI010000005.1"/>
</dbReference>
<evidence type="ECO:0000313" key="4">
    <source>
        <dbReference type="EMBL" id="MSA90846.1"/>
    </source>
</evidence>
<comment type="caution">
    <text evidence="4">The sequence shown here is derived from an EMBL/GenBank/DDBJ whole genome shotgun (WGS) entry which is preliminary data.</text>
</comment>
<dbReference type="InterPro" id="IPR029058">
    <property type="entry name" value="AB_hydrolase_fold"/>
</dbReference>
<evidence type="ECO:0000259" key="3">
    <source>
        <dbReference type="Pfam" id="PF12697"/>
    </source>
</evidence>
<dbReference type="SUPFAM" id="SSF53474">
    <property type="entry name" value="alpha/beta-Hydrolases"/>
    <property type="match status" value="1"/>
</dbReference>
<dbReference type="InterPro" id="IPR050266">
    <property type="entry name" value="AB_hydrolase_sf"/>
</dbReference>
<dbReference type="Proteomes" id="UP000433575">
    <property type="component" value="Unassembled WGS sequence"/>
</dbReference>
<name>A0A6N7SC17_9FIRM</name>
<feature type="binding site" evidence="2">
    <location>
        <position position="89"/>
    </location>
    <ligand>
        <name>substrate</name>
    </ligand>
</feature>
<dbReference type="AlphaFoldDB" id="A0A6N7SC17"/>
<protein>
    <submittedName>
        <fullName evidence="4">Alpha/beta fold hydrolase</fullName>
    </submittedName>
</protein>
<feature type="active site" description="Charge relay system" evidence="1">
    <location>
        <position position="178"/>
    </location>
</feature>
<dbReference type="Pfam" id="PF12697">
    <property type="entry name" value="Abhydrolase_6"/>
    <property type="match status" value="1"/>
</dbReference>
<gene>
    <name evidence="5" type="ORF">GKD88_15730</name>
    <name evidence="4" type="ORF">GKE08_16055</name>
</gene>
<dbReference type="InterPro" id="IPR000073">
    <property type="entry name" value="AB_hydrolase_1"/>
</dbReference>